<organism evidence="3 4">
    <name type="scientific">Candidatus Yonathbacteria bacterium RIFOXYD1_FULL_52_36</name>
    <dbReference type="NCBI Taxonomy" id="1802730"/>
    <lineage>
        <taxon>Bacteria</taxon>
        <taxon>Candidatus Yonathiibacteriota</taxon>
    </lineage>
</organism>
<proteinExistence type="inferred from homology"/>
<reference evidence="3 4" key="1">
    <citation type="journal article" date="2016" name="Nat. Commun.">
        <title>Thousands of microbial genomes shed light on interconnected biogeochemical processes in an aquifer system.</title>
        <authorList>
            <person name="Anantharaman K."/>
            <person name="Brown C.T."/>
            <person name="Hug L.A."/>
            <person name="Sharon I."/>
            <person name="Castelle C.J."/>
            <person name="Probst A.J."/>
            <person name="Thomas B.C."/>
            <person name="Singh A."/>
            <person name="Wilkins M.J."/>
            <person name="Karaoz U."/>
            <person name="Brodie E.L."/>
            <person name="Williams K.H."/>
            <person name="Hubbard S.S."/>
            <person name="Banfield J.F."/>
        </authorList>
    </citation>
    <scope>NUCLEOTIDE SEQUENCE [LARGE SCALE GENOMIC DNA]</scope>
</reference>
<evidence type="ECO:0000256" key="1">
    <source>
        <dbReference type="ARBA" id="ARBA00005662"/>
    </source>
</evidence>
<dbReference type="Gene3D" id="3.60.21.10">
    <property type="match status" value="1"/>
</dbReference>
<dbReference type="STRING" id="1802730.A2591_02980"/>
<comment type="caution">
    <text evidence="3">The sequence shown here is derived from an EMBL/GenBank/DDBJ whole genome shotgun (WGS) entry which is preliminary data.</text>
</comment>
<gene>
    <name evidence="3" type="ORF">A2591_02980</name>
</gene>
<dbReference type="InterPro" id="IPR052169">
    <property type="entry name" value="CW_Biosynth-Accessory"/>
</dbReference>
<dbReference type="PANTHER" id="PTHR33393:SF11">
    <property type="entry name" value="POLYGLUTAMINE SYNTHESIS ACCESSORY PROTEIN RV0574C-RELATED"/>
    <property type="match status" value="1"/>
</dbReference>
<dbReference type="SUPFAM" id="SSF56300">
    <property type="entry name" value="Metallo-dependent phosphatases"/>
    <property type="match status" value="1"/>
</dbReference>
<evidence type="ECO:0000259" key="2">
    <source>
        <dbReference type="SMART" id="SM00854"/>
    </source>
</evidence>
<dbReference type="InterPro" id="IPR029052">
    <property type="entry name" value="Metallo-depent_PP-like"/>
</dbReference>
<protein>
    <recommendedName>
        <fullName evidence="2">Capsule synthesis protein CapA domain-containing protein</fullName>
    </recommendedName>
</protein>
<dbReference type="Proteomes" id="UP000178168">
    <property type="component" value="Unassembled WGS sequence"/>
</dbReference>
<dbReference type="EMBL" id="MHUZ01000024">
    <property type="protein sequence ID" value="OHA85418.1"/>
    <property type="molecule type" value="Genomic_DNA"/>
</dbReference>
<dbReference type="CDD" id="cd07381">
    <property type="entry name" value="MPP_CapA"/>
    <property type="match status" value="1"/>
</dbReference>
<evidence type="ECO:0000313" key="4">
    <source>
        <dbReference type="Proteomes" id="UP000178168"/>
    </source>
</evidence>
<dbReference type="Pfam" id="PF09587">
    <property type="entry name" value="PGA_cap"/>
    <property type="match status" value="1"/>
</dbReference>
<name>A0A1G2SL38_9BACT</name>
<accession>A0A1G2SL38</accession>
<dbReference type="InterPro" id="IPR019079">
    <property type="entry name" value="Capsule_synth_CapA"/>
</dbReference>
<dbReference type="PANTHER" id="PTHR33393">
    <property type="entry name" value="POLYGLUTAMINE SYNTHESIS ACCESSORY PROTEIN RV0574C-RELATED"/>
    <property type="match status" value="1"/>
</dbReference>
<comment type="similarity">
    <text evidence="1">Belongs to the CapA family.</text>
</comment>
<sequence length="330" mass="36136">MRTAVAGTILAIVVFGASTVVAPTGIWSIKRSETDAVPSRDAELFFVGDIMLSRAVGKGMEREKDYAYPFRLVRDELVSADILFGNLESPISNQGSNVGSIYSFRADPRSVEGLIFAGFDVLSFANNHVGDYGPVALLDTLDHLSRAGLQTVGAGRTQYDAHTPHIVEVNGLHIAFLAYTNIAPAYYLELDAEPAVANIVIDEIAQDIAQSKNVYNADLVVVSYHWGEEYQTHRNEWQADIAHQTVDAGALLVIGHHPHVVQEVEMYNGGVIAYSLGNFVFDQNFSPDTQKGLALRVNVREGKIEDAEELSVAFTSTYQPYFKTATSTNY</sequence>
<evidence type="ECO:0000313" key="3">
    <source>
        <dbReference type="EMBL" id="OHA85418.1"/>
    </source>
</evidence>
<dbReference type="SMART" id="SM00854">
    <property type="entry name" value="PGA_cap"/>
    <property type="match status" value="1"/>
</dbReference>
<dbReference type="AlphaFoldDB" id="A0A1G2SL38"/>
<feature type="domain" description="Capsule synthesis protein CapA" evidence="2">
    <location>
        <begin position="43"/>
        <end position="283"/>
    </location>
</feature>